<gene>
    <name evidence="1" type="ORF">AN484_23945</name>
</gene>
<evidence type="ECO:0000313" key="1">
    <source>
        <dbReference type="EMBL" id="OBQ38758.1"/>
    </source>
</evidence>
<name>A0A1B7WNX6_APHFL</name>
<sequence length="601" mass="62960">MAVNLSPLGGVAAQFFDNSGNVLTGGKIYTYLAGTTTPAATYTTSAGNVARTNPVVLDAAGRVPGSGEIWLTTAVVYKFVLEDANNVLIATYDNISGISSLTLPIDSSNITYDPPFTGGAATNVEVKLSQTVSVNDFGAGSAKTSAQNKTAIQAAINSGAKRIYFPDASYSVDPGLTVNANGLYLYGNSSIGGTALNFAAGAFDALAVGTTTNVSGFSIRDIELNGNSATPGVQNTNGLVLGTVSPSYYAISVDISNCYIHNFLATGASAIKLNYSFWINVKENTNMAYCYYCVSIPAGGIVTTACFSENTKFEQARIGFFNECTTGDNVDQVTFDNCSFEYNELTAIYSTAPKAKYYIKNCYFEVNSTLAGTNGQIYIASTDTSTYGFATAIIDGCQFHRVVSPPTLGFDINLGYCEKSVIQNLNGVNNFFQTANAQAVYFNNRGNGAGDPLADYKVLLGRVNAYEQEPSTGYWQNYSSDRFSLSDTHFAIQQTTKPTAAVAAGAGVGATVVVANGSTDNQGRLDLTPGTSPAAGDVITVTFNKTFTTTPLAVVVSYGNSVAAGPSLYATGVNATSFKVGLNGTPVAGLQYINYIIIGGQ</sequence>
<reference evidence="1 2" key="1">
    <citation type="submission" date="2015-09" db="EMBL/GenBank/DDBJ databases">
        <title>Aphanizomenon flos-aquae WA102.</title>
        <authorList>
            <person name="Driscoll C."/>
        </authorList>
    </citation>
    <scope>NUCLEOTIDE SEQUENCE [LARGE SCALE GENOMIC DNA]</scope>
    <source>
        <strain evidence="1">WA102</strain>
    </source>
</reference>
<dbReference type="InterPro" id="IPR012334">
    <property type="entry name" value="Pectin_lyas_fold"/>
</dbReference>
<evidence type="ECO:0000313" key="2">
    <source>
        <dbReference type="Proteomes" id="UP000092093"/>
    </source>
</evidence>
<comment type="caution">
    <text evidence="1">The sequence shown here is derived from an EMBL/GenBank/DDBJ whole genome shotgun (WGS) entry which is preliminary data.</text>
</comment>
<protein>
    <recommendedName>
        <fullName evidence="3">Pectate lyase superfamily protein domain-containing protein</fullName>
    </recommendedName>
</protein>
<dbReference type="EMBL" id="LJOW01000216">
    <property type="protein sequence ID" value="OBQ38758.1"/>
    <property type="molecule type" value="Genomic_DNA"/>
</dbReference>
<dbReference type="SUPFAM" id="SSF51126">
    <property type="entry name" value="Pectin lyase-like"/>
    <property type="match status" value="1"/>
</dbReference>
<dbReference type="AlphaFoldDB" id="A0A1B7WNX6"/>
<dbReference type="Proteomes" id="UP000092093">
    <property type="component" value="Unassembled WGS sequence"/>
</dbReference>
<dbReference type="Gene3D" id="2.160.20.10">
    <property type="entry name" value="Single-stranded right-handed beta-helix, Pectin lyase-like"/>
    <property type="match status" value="1"/>
</dbReference>
<organism evidence="1 2">
    <name type="scientific">Aphanizomenon flos-aquae WA102</name>
    <dbReference type="NCBI Taxonomy" id="1710896"/>
    <lineage>
        <taxon>Bacteria</taxon>
        <taxon>Bacillati</taxon>
        <taxon>Cyanobacteriota</taxon>
        <taxon>Cyanophyceae</taxon>
        <taxon>Nostocales</taxon>
        <taxon>Aphanizomenonaceae</taxon>
        <taxon>Aphanizomenon</taxon>
    </lineage>
</organism>
<evidence type="ECO:0008006" key="3">
    <source>
        <dbReference type="Google" id="ProtNLM"/>
    </source>
</evidence>
<accession>A0A1B7WNX6</accession>
<dbReference type="InterPro" id="IPR011050">
    <property type="entry name" value="Pectin_lyase_fold/virulence"/>
</dbReference>
<proteinExistence type="predicted"/>